<dbReference type="Proteomes" id="UP001177212">
    <property type="component" value="Unassembled WGS sequence"/>
</dbReference>
<name>A0ABT9FG52_9GAMM</name>
<gene>
    <name evidence="1" type="ORF">Q8W34_14055</name>
</gene>
<reference evidence="1" key="1">
    <citation type="submission" date="2023-07" db="EMBL/GenBank/DDBJ databases">
        <title>Genome content predicts the carbon catabolic preferences of heterotrophic bacteria.</title>
        <authorList>
            <person name="Gralka M."/>
        </authorList>
    </citation>
    <scope>NUCLEOTIDE SEQUENCE</scope>
    <source>
        <strain evidence="1">4G09</strain>
    </source>
</reference>
<dbReference type="Pfam" id="PF09904">
    <property type="entry name" value="HTH_43"/>
    <property type="match status" value="1"/>
</dbReference>
<accession>A0ABT9FG52</accession>
<dbReference type="Gene3D" id="1.10.10.10">
    <property type="entry name" value="Winged helix-like DNA-binding domain superfamily/Winged helix DNA-binding domain"/>
    <property type="match status" value="1"/>
</dbReference>
<organism evidence="1 2">
    <name type="scientific">Pseudoalteromonas marina</name>
    <dbReference type="NCBI Taxonomy" id="267375"/>
    <lineage>
        <taxon>Bacteria</taxon>
        <taxon>Pseudomonadati</taxon>
        <taxon>Pseudomonadota</taxon>
        <taxon>Gammaproteobacteria</taxon>
        <taxon>Alteromonadales</taxon>
        <taxon>Pseudoalteromonadaceae</taxon>
        <taxon>Pseudoalteromonas</taxon>
    </lineage>
</organism>
<evidence type="ECO:0000313" key="1">
    <source>
        <dbReference type="EMBL" id="MDP2565765.1"/>
    </source>
</evidence>
<dbReference type="EMBL" id="JAUYVT010000014">
    <property type="protein sequence ID" value="MDP2565765.1"/>
    <property type="molecule type" value="Genomic_DNA"/>
</dbReference>
<protein>
    <submittedName>
        <fullName evidence="1">Helix-turn-helix domain-containing protein</fullName>
    </submittedName>
</protein>
<evidence type="ECO:0000313" key="2">
    <source>
        <dbReference type="Proteomes" id="UP001177212"/>
    </source>
</evidence>
<sequence>MVKHSKTKLSYYRRLYVAYLIDSGINTVFSLLDATNMPRRTLQDTILALSEIDIEVAVSGGTKNRAYSISDWGAIKKSYIESNLINITDALGYKHDREFDLEERLKVLSKKIADIVFANHLSDISDIVCHFYTAGEEELSVNLSKFLTEGDALERELFFSIAAEVKNTGSVIFLKKAYDIIQLETSNCQD</sequence>
<dbReference type="InterPro" id="IPR017162">
    <property type="entry name" value="UCP037266"/>
</dbReference>
<dbReference type="InterPro" id="IPR036388">
    <property type="entry name" value="WH-like_DNA-bd_sf"/>
</dbReference>
<keyword evidence="2" id="KW-1185">Reference proteome</keyword>
<proteinExistence type="predicted"/>
<comment type="caution">
    <text evidence="1">The sequence shown here is derived from an EMBL/GenBank/DDBJ whole genome shotgun (WGS) entry which is preliminary data.</text>
</comment>